<protein>
    <recommendedName>
        <fullName evidence="6">RNA methyltransferase</fullName>
        <ecNumber evidence="6">2.1.1.-</ecNumber>
    </recommendedName>
</protein>
<gene>
    <name evidence="8" type="ORF">ILUMI_19501</name>
</gene>
<dbReference type="InterPro" id="IPR024160">
    <property type="entry name" value="BIN3_SAM-bd_dom"/>
</dbReference>
<dbReference type="InterPro" id="IPR039772">
    <property type="entry name" value="Bin3-like"/>
</dbReference>
<dbReference type="OrthoDB" id="10017101at2759"/>
<dbReference type="Gene3D" id="3.40.50.150">
    <property type="entry name" value="Vaccinia Virus protein VP39"/>
    <property type="match status" value="1"/>
</dbReference>
<feature type="domain" description="Bin3-type SAM" evidence="7">
    <location>
        <begin position="1"/>
        <end position="56"/>
    </location>
</feature>
<evidence type="ECO:0000256" key="6">
    <source>
        <dbReference type="RuleBase" id="RU367087"/>
    </source>
</evidence>
<reference evidence="8" key="1">
    <citation type="submission" date="2019-08" db="EMBL/GenBank/DDBJ databases">
        <title>The genome of the North American firefly Photinus pyralis.</title>
        <authorList>
            <consortium name="Photinus pyralis genome working group"/>
            <person name="Fallon T.R."/>
            <person name="Sander Lower S.E."/>
            <person name="Weng J.-K."/>
        </authorList>
    </citation>
    <scope>NUCLEOTIDE SEQUENCE</scope>
    <source>
        <strain evidence="8">TRF0915ILg1</strain>
        <tissue evidence="8">Whole body</tissue>
    </source>
</reference>
<dbReference type="Pfam" id="PF06859">
    <property type="entry name" value="Bin3"/>
    <property type="match status" value="1"/>
</dbReference>
<keyword evidence="9" id="KW-1185">Reference proteome</keyword>
<dbReference type="EC" id="2.1.1.-" evidence="6"/>
<dbReference type="GO" id="GO:0040031">
    <property type="term" value="P:snRNA modification"/>
    <property type="evidence" value="ECO:0007669"/>
    <property type="project" value="TreeGrafter"/>
</dbReference>
<evidence type="ECO:0000256" key="3">
    <source>
        <dbReference type="ARBA" id="ARBA00022679"/>
    </source>
</evidence>
<evidence type="ECO:0000256" key="1">
    <source>
        <dbReference type="ARBA" id="ARBA00008361"/>
    </source>
</evidence>
<keyword evidence="2 6" id="KW-0489">Methyltransferase</keyword>
<feature type="non-terminal residue" evidence="8">
    <location>
        <position position="1"/>
    </location>
</feature>
<keyword evidence="4 5" id="KW-0949">S-adenosyl-L-methionine</keyword>
<comment type="caution">
    <text evidence="8">The sequence shown here is derived from an EMBL/GenBank/DDBJ whole genome shotgun (WGS) entry which is preliminary data.</text>
</comment>
<sequence>EIIYKNYNSIQFFPENFTQYLLSNEVGFAKSEILGFPQHQSRGFQRPIQVYTKSHVFSSERSENSNYSAYRATPVYTQPLSDSLCVSNNACKKDENVIISGSDEN</sequence>
<dbReference type="InterPro" id="IPR029063">
    <property type="entry name" value="SAM-dependent_MTases_sf"/>
</dbReference>
<evidence type="ECO:0000259" key="7">
    <source>
        <dbReference type="PROSITE" id="PS51515"/>
    </source>
</evidence>
<dbReference type="GO" id="GO:0017069">
    <property type="term" value="F:snRNA binding"/>
    <property type="evidence" value="ECO:0007669"/>
    <property type="project" value="TreeGrafter"/>
</dbReference>
<dbReference type="EMBL" id="VTPC01086899">
    <property type="protein sequence ID" value="KAF2886672.1"/>
    <property type="molecule type" value="Genomic_DNA"/>
</dbReference>
<dbReference type="GO" id="GO:0008173">
    <property type="term" value="F:RNA methyltransferase activity"/>
    <property type="evidence" value="ECO:0007669"/>
    <property type="project" value="UniProtKB-UniRule"/>
</dbReference>
<dbReference type="GO" id="GO:0032259">
    <property type="term" value="P:methylation"/>
    <property type="evidence" value="ECO:0007669"/>
    <property type="project" value="UniProtKB-KW"/>
</dbReference>
<dbReference type="Proteomes" id="UP000801492">
    <property type="component" value="Unassembled WGS sequence"/>
</dbReference>
<evidence type="ECO:0000313" key="9">
    <source>
        <dbReference type="Proteomes" id="UP000801492"/>
    </source>
</evidence>
<dbReference type="PANTHER" id="PTHR12315:SF0">
    <property type="entry name" value="7SK SNRNA METHYLPHOSPHATE CAPPING ENZYME"/>
    <property type="match status" value="1"/>
</dbReference>
<evidence type="ECO:0000313" key="8">
    <source>
        <dbReference type="EMBL" id="KAF2886672.1"/>
    </source>
</evidence>
<evidence type="ECO:0000256" key="2">
    <source>
        <dbReference type="ARBA" id="ARBA00022603"/>
    </source>
</evidence>
<keyword evidence="3 6" id="KW-0808">Transferase</keyword>
<proteinExistence type="inferred from homology"/>
<dbReference type="GO" id="GO:0008171">
    <property type="term" value="F:O-methyltransferase activity"/>
    <property type="evidence" value="ECO:0007669"/>
    <property type="project" value="UniProtKB-UniRule"/>
</dbReference>
<evidence type="ECO:0000256" key="5">
    <source>
        <dbReference type="PROSITE-ProRule" id="PRU00848"/>
    </source>
</evidence>
<dbReference type="InterPro" id="IPR010675">
    <property type="entry name" value="Bin3_C"/>
</dbReference>
<organism evidence="8 9">
    <name type="scientific">Ignelater luminosus</name>
    <name type="common">Cucubano</name>
    <name type="synonym">Pyrophorus luminosus</name>
    <dbReference type="NCBI Taxonomy" id="2038154"/>
    <lineage>
        <taxon>Eukaryota</taxon>
        <taxon>Metazoa</taxon>
        <taxon>Ecdysozoa</taxon>
        <taxon>Arthropoda</taxon>
        <taxon>Hexapoda</taxon>
        <taxon>Insecta</taxon>
        <taxon>Pterygota</taxon>
        <taxon>Neoptera</taxon>
        <taxon>Endopterygota</taxon>
        <taxon>Coleoptera</taxon>
        <taxon>Polyphaga</taxon>
        <taxon>Elateriformia</taxon>
        <taxon>Elateroidea</taxon>
        <taxon>Elateridae</taxon>
        <taxon>Agrypninae</taxon>
        <taxon>Pyrophorini</taxon>
        <taxon>Ignelater</taxon>
    </lineage>
</organism>
<accession>A0A8K0CMB3</accession>
<name>A0A8K0CMB3_IGNLU</name>
<dbReference type="AlphaFoldDB" id="A0A8K0CMB3"/>
<dbReference type="PANTHER" id="PTHR12315">
    <property type="entry name" value="BICOID-INTERACTING PROTEIN RELATED"/>
    <property type="match status" value="1"/>
</dbReference>
<comment type="similarity">
    <text evidence="1 6">Belongs to the methyltransferase superfamily.</text>
</comment>
<dbReference type="PROSITE" id="PS51515">
    <property type="entry name" value="BIN3_SAM"/>
    <property type="match status" value="1"/>
</dbReference>
<evidence type="ECO:0000256" key="4">
    <source>
        <dbReference type="ARBA" id="ARBA00022691"/>
    </source>
</evidence>